<feature type="compositionally biased region" description="Polar residues" evidence="2">
    <location>
        <begin position="236"/>
        <end position="247"/>
    </location>
</feature>
<feature type="compositionally biased region" description="Pro residues" evidence="2">
    <location>
        <begin position="262"/>
        <end position="291"/>
    </location>
</feature>
<keyword evidence="3" id="KW-0812">Transmembrane</keyword>
<comment type="caution">
    <text evidence="4">The sequence shown here is derived from an EMBL/GenBank/DDBJ whole genome shotgun (WGS) entry which is preliminary data.</text>
</comment>
<proteinExistence type="predicted"/>
<name>A0ABT7DSB9_9NEIS</name>
<accession>A0ABT7DSB9</accession>
<evidence type="ECO:0000256" key="1">
    <source>
        <dbReference type="SAM" id="Coils"/>
    </source>
</evidence>
<evidence type="ECO:0000313" key="4">
    <source>
        <dbReference type="EMBL" id="MDK2122864.1"/>
    </source>
</evidence>
<keyword evidence="3" id="KW-1133">Transmembrane helix</keyword>
<sequence>MNNKSNPALPKQTPSQPASPPKSPRSSPDAWWRRSRRDLGRLYQLIGFKPIGIGLAVLLGVAVWGDGVQQRVSALKQNREELSREVAKMKAKVELKKKIDDALAAAKLQQGGNEARSFVAAPPEVLVGPWQQEIQSQAAALKIADMQATAVEVDAKNPIAPALALDLTFTAIPQQVVELVKSLTETTRLQRVTELDLDVGTAAPPYLSVRMRVVGMYFPPAPKPGSKTGVKKDETGTASNSQANSSAGIPPKPPAQMLSQPASPPLNHPPTVTPPPAAQPQPSSGPRPTFPGSPMAPAKM</sequence>
<keyword evidence="3" id="KW-0472">Membrane</keyword>
<evidence type="ECO:0000256" key="2">
    <source>
        <dbReference type="SAM" id="MobiDB-lite"/>
    </source>
</evidence>
<feature type="region of interest" description="Disordered" evidence="2">
    <location>
        <begin position="1"/>
        <end position="31"/>
    </location>
</feature>
<dbReference type="Proteomes" id="UP001172778">
    <property type="component" value="Unassembled WGS sequence"/>
</dbReference>
<protein>
    <submittedName>
        <fullName evidence="4">Uncharacterized protein</fullName>
    </submittedName>
</protein>
<reference evidence="4" key="1">
    <citation type="submission" date="2023-03" db="EMBL/GenBank/DDBJ databases">
        <title>Chitinimonas shenzhenensis gen. nov., sp. nov., a novel member of family Burkholderiaceae isolated from activated sludge collected in Shen Zhen, China.</title>
        <authorList>
            <person name="Wang X."/>
        </authorList>
    </citation>
    <scope>NUCLEOTIDE SEQUENCE</scope>
    <source>
        <strain evidence="4">DQS-5</strain>
    </source>
</reference>
<feature type="coiled-coil region" evidence="1">
    <location>
        <begin position="65"/>
        <end position="99"/>
    </location>
</feature>
<evidence type="ECO:0000256" key="3">
    <source>
        <dbReference type="SAM" id="Phobius"/>
    </source>
</evidence>
<keyword evidence="5" id="KW-1185">Reference proteome</keyword>
<evidence type="ECO:0000313" key="5">
    <source>
        <dbReference type="Proteomes" id="UP001172778"/>
    </source>
</evidence>
<dbReference type="EMBL" id="JARRAF010000002">
    <property type="protein sequence ID" value="MDK2122864.1"/>
    <property type="molecule type" value="Genomic_DNA"/>
</dbReference>
<keyword evidence="1" id="KW-0175">Coiled coil</keyword>
<feature type="transmembrane region" description="Helical" evidence="3">
    <location>
        <begin position="42"/>
        <end position="65"/>
    </location>
</feature>
<feature type="region of interest" description="Disordered" evidence="2">
    <location>
        <begin position="220"/>
        <end position="300"/>
    </location>
</feature>
<dbReference type="RefSeq" id="WP_284099151.1">
    <property type="nucleotide sequence ID" value="NZ_JARRAF010000002.1"/>
</dbReference>
<organism evidence="4 5">
    <name type="scientific">Parachitinimonas caeni</name>
    <dbReference type="NCBI Taxonomy" id="3031301"/>
    <lineage>
        <taxon>Bacteria</taxon>
        <taxon>Pseudomonadati</taxon>
        <taxon>Pseudomonadota</taxon>
        <taxon>Betaproteobacteria</taxon>
        <taxon>Neisseriales</taxon>
        <taxon>Chitinibacteraceae</taxon>
        <taxon>Parachitinimonas</taxon>
    </lineage>
</organism>
<gene>
    <name evidence="4" type="ORF">PZA18_02235</name>
</gene>